<dbReference type="Proteomes" id="UP000694005">
    <property type="component" value="Chromosome A09"/>
</dbReference>
<evidence type="ECO:0000313" key="2">
    <source>
        <dbReference type="Proteomes" id="UP000694005"/>
    </source>
</evidence>
<name>A0A8D9CS15_BRACM</name>
<reference evidence="1 2" key="1">
    <citation type="submission" date="2021-07" db="EMBL/GenBank/DDBJ databases">
        <authorList>
            <consortium name="Genoscope - CEA"/>
            <person name="William W."/>
        </authorList>
    </citation>
    <scope>NUCLEOTIDE SEQUENCE [LARGE SCALE GENOMIC DNA]</scope>
</reference>
<dbReference type="AlphaFoldDB" id="A0A8D9CS15"/>
<proteinExistence type="predicted"/>
<gene>
    <name evidence="1" type="ORF">BRAPAZ1V2_A09P26560.2</name>
</gene>
<protein>
    <submittedName>
        <fullName evidence="1">Uncharacterized protein</fullName>
    </submittedName>
</protein>
<sequence length="134" mass="14865">MLPSVESARARRRRSAAPSSREWRVSRRDVSSTMDLPSCAEAEPQEEWFNGRRNSLLSGYWRCKFLVVEFTLLKSLISGPDSFAVSKARPFVLCGSVLVRALMDQAIGGSDRSGMRRLGVFGSRSGGYRTACRG</sequence>
<dbReference type="Gramene" id="A09p26560.2_BraZ1">
    <property type="protein sequence ID" value="A09p26560.2_BraZ1.CDS"/>
    <property type="gene ID" value="A09g26560.2_BraZ1"/>
</dbReference>
<evidence type="ECO:0000313" key="1">
    <source>
        <dbReference type="EMBL" id="CAG7862189.1"/>
    </source>
</evidence>
<organism evidence="1 2">
    <name type="scientific">Brassica campestris</name>
    <name type="common">Field mustard</name>
    <dbReference type="NCBI Taxonomy" id="3711"/>
    <lineage>
        <taxon>Eukaryota</taxon>
        <taxon>Viridiplantae</taxon>
        <taxon>Streptophyta</taxon>
        <taxon>Embryophyta</taxon>
        <taxon>Tracheophyta</taxon>
        <taxon>Spermatophyta</taxon>
        <taxon>Magnoliopsida</taxon>
        <taxon>eudicotyledons</taxon>
        <taxon>Gunneridae</taxon>
        <taxon>Pentapetalae</taxon>
        <taxon>rosids</taxon>
        <taxon>malvids</taxon>
        <taxon>Brassicales</taxon>
        <taxon>Brassicaceae</taxon>
        <taxon>Brassiceae</taxon>
        <taxon>Brassica</taxon>
    </lineage>
</organism>
<accession>A0A8D9CS15</accession>
<dbReference type="EMBL" id="LS974625">
    <property type="protein sequence ID" value="CAG7862189.1"/>
    <property type="molecule type" value="Genomic_DNA"/>
</dbReference>